<gene>
    <name evidence="8" type="ORF">P0O15_05950</name>
</gene>
<dbReference type="InterPro" id="IPR051827">
    <property type="entry name" value="Cas4_exonuclease"/>
</dbReference>
<keyword evidence="2" id="KW-0540">Nuclease</keyword>
<sequence length="257" mass="28624">MAEPVRISDITLYLRCPRLVYFQAMGRKVWPEAASLSNLLMREVALSLSEFETEGGMDLDAFLRESLERAKLELPTIYPEGINTSDLLAAAGAVGEVVGDLGSKLSEKLGLLTPSEVEVDLRSDRLGLSGRIDRIVSRGERDGRRGEALIPSMIKTDLPPETGVWRGDRLRLTGYAILLEDKTSTRVDRGLVEYPWAGEIREVELHSSDRRRVLRIRDRVRAINEGKLPDRPRDGPCAGCLVIDSCETRATLASKFF</sequence>
<feature type="domain" description="DUF83" evidence="7">
    <location>
        <begin position="168"/>
        <end position="246"/>
    </location>
</feature>
<evidence type="ECO:0000256" key="2">
    <source>
        <dbReference type="ARBA" id="ARBA00022722"/>
    </source>
</evidence>
<name>A0ABT5X7Q2_9EURY</name>
<dbReference type="EMBL" id="JARFPK010000017">
    <property type="protein sequence ID" value="MDF0590717.1"/>
    <property type="molecule type" value="Genomic_DNA"/>
</dbReference>
<keyword evidence="4" id="KW-0378">Hydrolase</keyword>
<comment type="cofactor">
    <cofactor evidence="1">
        <name>[4Fe-4S] cluster</name>
        <dbReference type="ChEBI" id="CHEBI:49883"/>
    </cofactor>
</comment>
<accession>A0ABT5X7Q2</accession>
<dbReference type="Pfam" id="PF01930">
    <property type="entry name" value="Cas_Cas4"/>
    <property type="match status" value="1"/>
</dbReference>
<keyword evidence="6" id="KW-0411">Iron-sulfur</keyword>
<dbReference type="InterPro" id="IPR011604">
    <property type="entry name" value="PDDEXK-like_dom_sf"/>
</dbReference>
<keyword evidence="5" id="KW-0408">Iron</keyword>
<evidence type="ECO:0000256" key="1">
    <source>
        <dbReference type="ARBA" id="ARBA00001966"/>
    </source>
</evidence>
<evidence type="ECO:0000256" key="4">
    <source>
        <dbReference type="ARBA" id="ARBA00022801"/>
    </source>
</evidence>
<reference evidence="8 9" key="1">
    <citation type="submission" date="2023-03" db="EMBL/GenBank/DDBJ databases">
        <title>WGS of Methanotrichaceae archaeon Mx.</title>
        <authorList>
            <person name="Sorokin D.Y."/>
            <person name="Merkel A.Y."/>
        </authorList>
    </citation>
    <scope>NUCLEOTIDE SEQUENCE [LARGE SCALE GENOMIC DNA]</scope>
    <source>
        <strain evidence="8 9">Mx</strain>
    </source>
</reference>
<organism evidence="8 9">
    <name type="scientific">Candidatus Methanocrinis natronophilus</name>
    <dbReference type="NCBI Taxonomy" id="3033396"/>
    <lineage>
        <taxon>Archaea</taxon>
        <taxon>Methanobacteriati</taxon>
        <taxon>Methanobacteriota</taxon>
        <taxon>Stenosarchaea group</taxon>
        <taxon>Methanomicrobia</taxon>
        <taxon>Methanotrichales</taxon>
        <taxon>Methanotrichaceae</taxon>
        <taxon>Methanocrinis</taxon>
    </lineage>
</organism>
<keyword evidence="9" id="KW-1185">Reference proteome</keyword>
<evidence type="ECO:0000313" key="8">
    <source>
        <dbReference type="EMBL" id="MDF0590717.1"/>
    </source>
</evidence>
<evidence type="ECO:0000313" key="9">
    <source>
        <dbReference type="Proteomes" id="UP001220010"/>
    </source>
</evidence>
<evidence type="ECO:0000256" key="6">
    <source>
        <dbReference type="ARBA" id="ARBA00023014"/>
    </source>
</evidence>
<dbReference type="InterPro" id="IPR022765">
    <property type="entry name" value="Dna2/Cas4_DUF83"/>
</dbReference>
<evidence type="ECO:0000256" key="5">
    <source>
        <dbReference type="ARBA" id="ARBA00023004"/>
    </source>
</evidence>
<dbReference type="RefSeq" id="WP_316966465.1">
    <property type="nucleotide sequence ID" value="NZ_JARFPK010000017.1"/>
</dbReference>
<proteinExistence type="predicted"/>
<keyword evidence="3" id="KW-0479">Metal-binding</keyword>
<dbReference type="Proteomes" id="UP001220010">
    <property type="component" value="Unassembled WGS sequence"/>
</dbReference>
<dbReference type="Gene3D" id="3.90.320.10">
    <property type="match status" value="1"/>
</dbReference>
<dbReference type="PANTHER" id="PTHR36531">
    <property type="entry name" value="CRISPR-ASSOCIATED EXONUCLEASE CAS4"/>
    <property type="match status" value="1"/>
</dbReference>
<comment type="caution">
    <text evidence="8">The sequence shown here is derived from an EMBL/GenBank/DDBJ whole genome shotgun (WGS) entry which is preliminary data.</text>
</comment>
<evidence type="ECO:0000256" key="3">
    <source>
        <dbReference type="ARBA" id="ARBA00022723"/>
    </source>
</evidence>
<protein>
    <submittedName>
        <fullName evidence="8">Dna2/Cas4 domain-containing protein</fullName>
    </submittedName>
</protein>
<evidence type="ECO:0000259" key="7">
    <source>
        <dbReference type="Pfam" id="PF01930"/>
    </source>
</evidence>
<dbReference type="PANTHER" id="PTHR36531:SF6">
    <property type="entry name" value="DNA REPLICATION ATP-DEPENDENT HELICASE_NUCLEASE DNA2"/>
    <property type="match status" value="1"/>
</dbReference>